<dbReference type="PRINTS" id="PR00081">
    <property type="entry name" value="GDHRDH"/>
</dbReference>
<evidence type="ECO:0000313" key="4">
    <source>
        <dbReference type="EMBL" id="EFV93735.1"/>
    </source>
</evidence>
<dbReference type="PANTHER" id="PTHR42879:SF2">
    <property type="entry name" value="3-OXOACYL-[ACYL-CARRIER-PROTEIN] REDUCTASE FABG"/>
    <property type="match status" value="1"/>
</dbReference>
<dbReference type="NCBIfam" id="NF009466">
    <property type="entry name" value="PRK12826.1-2"/>
    <property type="match status" value="1"/>
</dbReference>
<dbReference type="InterPro" id="IPR011285">
    <property type="entry name" value="FabG-rel"/>
</dbReference>
<dbReference type="InterPro" id="IPR057326">
    <property type="entry name" value="KR_dom"/>
</dbReference>
<dbReference type="Pfam" id="PF13561">
    <property type="entry name" value="adh_short_C2"/>
    <property type="match status" value="1"/>
</dbReference>
<proteinExistence type="inferred from homology"/>
<dbReference type="eggNOG" id="COG1028">
    <property type="taxonomic scope" value="Bacteria"/>
</dbReference>
<accession>E7S0S0</accession>
<dbReference type="InterPro" id="IPR036291">
    <property type="entry name" value="NAD(P)-bd_dom_sf"/>
</dbReference>
<dbReference type="RefSeq" id="WP_005675119.1">
    <property type="nucleotide sequence ID" value="NZ_CP146288.1"/>
</dbReference>
<dbReference type="EMBL" id="AEQP01000024">
    <property type="protein sequence ID" value="EFV93735.1"/>
    <property type="molecule type" value="Genomic_DNA"/>
</dbReference>
<dbReference type="NCBIfam" id="NF004200">
    <property type="entry name" value="PRK05653.1-5"/>
    <property type="match status" value="1"/>
</dbReference>
<dbReference type="Gene3D" id="3.40.50.720">
    <property type="entry name" value="NAD(P)-binding Rossmann-like Domain"/>
    <property type="match status" value="1"/>
</dbReference>
<gene>
    <name evidence="4" type="ORF">HMPREF0551_2631</name>
</gene>
<evidence type="ECO:0000313" key="5">
    <source>
        <dbReference type="Proteomes" id="UP000011021"/>
    </source>
</evidence>
<dbReference type="InterPro" id="IPR002347">
    <property type="entry name" value="SDR_fam"/>
</dbReference>
<dbReference type="NCBIfam" id="TIGR01831">
    <property type="entry name" value="fabG_rel"/>
    <property type="match status" value="1"/>
</dbReference>
<evidence type="ECO:0000256" key="1">
    <source>
        <dbReference type="ARBA" id="ARBA00006484"/>
    </source>
</evidence>
<sequence>MTVADSSTMPAQGSGGTVLVTGSSRGIGRAIALAAAAAGWDVVVHGRSRQSEAESTAAQIRSMGRQARVLMFDVANRAEARQALEADMQDHGAYYGVVLNAGLTRDNAFPALSDDDWDQVLRTNLDGFYNVLHPVMMPMIRRRAPGRIVCVASVSGLVGNRGQVNYSASKAGLIGAAKALAIELARRRITVNCVAPGLIETEMIDERVPVDEILKAIPMQRMGQADEVAHAVAFLLSERAAYITRQVLAVNGGLC</sequence>
<comment type="caution">
    <text evidence="4">The sequence shown here is derived from an EMBL/GenBank/DDBJ whole genome shotgun (WGS) entry which is preliminary data.</text>
</comment>
<dbReference type="PANTHER" id="PTHR42879">
    <property type="entry name" value="3-OXOACYL-(ACYL-CARRIER-PROTEIN) REDUCTASE"/>
    <property type="match status" value="1"/>
</dbReference>
<comment type="similarity">
    <text evidence="1">Belongs to the short-chain dehydrogenases/reductases (SDR) family.</text>
</comment>
<organism evidence="4 5">
    <name type="scientific">Lautropia mirabilis ATCC 51599</name>
    <dbReference type="NCBI Taxonomy" id="887898"/>
    <lineage>
        <taxon>Bacteria</taxon>
        <taxon>Pseudomonadati</taxon>
        <taxon>Pseudomonadota</taxon>
        <taxon>Betaproteobacteria</taxon>
        <taxon>Burkholderiales</taxon>
        <taxon>Burkholderiaceae</taxon>
        <taxon>Lautropia</taxon>
    </lineage>
</organism>
<dbReference type="SUPFAM" id="SSF51735">
    <property type="entry name" value="NAD(P)-binding Rossmann-fold domains"/>
    <property type="match status" value="1"/>
</dbReference>
<dbReference type="Proteomes" id="UP000011021">
    <property type="component" value="Unassembled WGS sequence"/>
</dbReference>
<dbReference type="STRING" id="887898.HMPREF0551_2631"/>
<reference evidence="4 5" key="1">
    <citation type="submission" date="2010-12" db="EMBL/GenBank/DDBJ databases">
        <authorList>
            <person name="Muzny D."/>
            <person name="Qin X."/>
            <person name="Deng J."/>
            <person name="Jiang H."/>
            <person name="Liu Y."/>
            <person name="Qu J."/>
            <person name="Song X.-Z."/>
            <person name="Zhang L."/>
            <person name="Thornton R."/>
            <person name="Coyle M."/>
            <person name="Francisco L."/>
            <person name="Jackson L."/>
            <person name="Javaid M."/>
            <person name="Korchina V."/>
            <person name="Kovar C."/>
            <person name="Mata R."/>
            <person name="Mathew T."/>
            <person name="Ngo R."/>
            <person name="Nguyen L."/>
            <person name="Nguyen N."/>
            <person name="Okwuonu G."/>
            <person name="Ongeri F."/>
            <person name="Pham C."/>
            <person name="Simmons D."/>
            <person name="Wilczek-Boney K."/>
            <person name="Hale W."/>
            <person name="Jakkamsetti A."/>
            <person name="Pham P."/>
            <person name="Ruth R."/>
            <person name="San Lucas F."/>
            <person name="Warren J."/>
            <person name="Zhang J."/>
            <person name="Zhao Z."/>
            <person name="Zhou C."/>
            <person name="Zhu D."/>
            <person name="Lee S."/>
            <person name="Bess C."/>
            <person name="Blankenburg K."/>
            <person name="Forbes L."/>
            <person name="Fu Q."/>
            <person name="Gubbala S."/>
            <person name="Hirani K."/>
            <person name="Jayaseelan J.C."/>
            <person name="Lara F."/>
            <person name="Munidasa M."/>
            <person name="Palculict T."/>
            <person name="Patil S."/>
            <person name="Pu L.-L."/>
            <person name="Saada N."/>
            <person name="Tang L."/>
            <person name="Weissenberger G."/>
            <person name="Zhu Y."/>
            <person name="Hemphill L."/>
            <person name="Shang Y."/>
            <person name="Youmans B."/>
            <person name="Ayvaz T."/>
            <person name="Ross M."/>
            <person name="Santibanez J."/>
            <person name="Aqrawi P."/>
            <person name="Gross S."/>
            <person name="Joshi V."/>
            <person name="Fowler G."/>
            <person name="Nazareth L."/>
            <person name="Reid J."/>
            <person name="Worley K."/>
            <person name="Petrosino J."/>
            <person name="Highlander S."/>
            <person name="Gibbs R."/>
        </authorList>
    </citation>
    <scope>NUCLEOTIDE SEQUENCE [LARGE SCALE GENOMIC DNA]</scope>
    <source>
        <strain evidence="4 5">ATCC 51599</strain>
    </source>
</reference>
<evidence type="ECO:0000259" key="3">
    <source>
        <dbReference type="SMART" id="SM00822"/>
    </source>
</evidence>
<dbReference type="GO" id="GO:0016491">
    <property type="term" value="F:oxidoreductase activity"/>
    <property type="evidence" value="ECO:0007669"/>
    <property type="project" value="UniProtKB-KW"/>
</dbReference>
<dbReference type="InterPro" id="IPR050259">
    <property type="entry name" value="SDR"/>
</dbReference>
<keyword evidence="2" id="KW-0560">Oxidoreductase</keyword>
<name>E7S0S0_9BURK</name>
<protein>
    <submittedName>
        <fullName evidence="4">Putative 3-oxoacyl-(Acyl-carrier-protein) reductase</fullName>
    </submittedName>
</protein>
<evidence type="ECO:0000256" key="2">
    <source>
        <dbReference type="ARBA" id="ARBA00023002"/>
    </source>
</evidence>
<dbReference type="PRINTS" id="PR00080">
    <property type="entry name" value="SDRFAMILY"/>
</dbReference>
<dbReference type="SMART" id="SM00822">
    <property type="entry name" value="PKS_KR"/>
    <property type="match status" value="1"/>
</dbReference>
<dbReference type="HOGENOM" id="CLU_010194_1_3_4"/>
<keyword evidence="5" id="KW-1185">Reference proteome</keyword>
<feature type="domain" description="Ketoreductase" evidence="3">
    <location>
        <begin position="16"/>
        <end position="202"/>
    </location>
</feature>
<dbReference type="FunFam" id="3.40.50.720:FF:000173">
    <property type="entry name" value="3-oxoacyl-[acyl-carrier protein] reductase"/>
    <property type="match status" value="1"/>
</dbReference>
<dbReference type="AlphaFoldDB" id="E7S0S0"/>